<reference evidence="2 3" key="1">
    <citation type="submission" date="2019-06" db="EMBL/GenBank/DDBJ databases">
        <title>Genome Sequence of the Brown Rot Fungal Pathogen Monilinia laxa.</title>
        <authorList>
            <person name="De Miccolis Angelini R.M."/>
            <person name="Landi L."/>
            <person name="Abate D."/>
            <person name="Pollastro S."/>
            <person name="Romanazzi G."/>
            <person name="Faretra F."/>
        </authorList>
    </citation>
    <scope>NUCLEOTIDE SEQUENCE [LARGE SCALE GENOMIC DNA]</scope>
    <source>
        <strain evidence="2 3">Mlax316</strain>
    </source>
</reference>
<dbReference type="OrthoDB" id="3564842at2759"/>
<organism evidence="2 3">
    <name type="scientific">Monilinia laxa</name>
    <name type="common">Brown rot fungus</name>
    <name type="synonym">Sclerotinia laxa</name>
    <dbReference type="NCBI Taxonomy" id="61186"/>
    <lineage>
        <taxon>Eukaryota</taxon>
        <taxon>Fungi</taxon>
        <taxon>Dikarya</taxon>
        <taxon>Ascomycota</taxon>
        <taxon>Pezizomycotina</taxon>
        <taxon>Leotiomycetes</taxon>
        <taxon>Helotiales</taxon>
        <taxon>Sclerotiniaceae</taxon>
        <taxon>Monilinia</taxon>
    </lineage>
</organism>
<accession>A0A5N6JZ28</accession>
<evidence type="ECO:0000313" key="2">
    <source>
        <dbReference type="EMBL" id="KAB8294794.1"/>
    </source>
</evidence>
<sequence length="461" mass="51172">MKCSDCSFLGFTDEPSKRFEFSERMVQHGDHITLYLSSKERHFKCDIPKSPPDIEAQSQRQDGMAYNPQISSTVMPFPDFRQYNKRVNYNLWDDESSEASSDPELNRNPHNAPTIIPQHREAANKRTASPADPTTISNCQPIILPRANQSSSTSEKSSEPPNTIPDNPHSVRQGDWTSEMEQGTSIYIQNPIRRGTLATKYMSPRLESRIRHGLGQGTFEGNRVSSSARASYGNIYGMFSSNMDKSSYMSVLETPSRQYNSAHVETLDAENKPVTSSSHKTRVNKEDNDLPVHENRFQSSISGFAKTVVGTVPSMPATNPTRAAPRDPRSSTCSRLGKRKLSPQIRASQRLPQLQRSLHPKPAVPSSYPTPSETFPVKPSATLPPVSQKPQSINLFLLARTRRAYSSVSNTSTDRSVTPLNQEVSLQSGEGSSSTPKALPAKRPVSPAIRVAKVLHRKKPL</sequence>
<feature type="compositionally biased region" description="Polar residues" evidence="1">
    <location>
        <begin position="408"/>
        <end position="436"/>
    </location>
</feature>
<keyword evidence="3" id="KW-1185">Reference proteome</keyword>
<feature type="region of interest" description="Disordered" evidence="1">
    <location>
        <begin position="313"/>
        <end position="386"/>
    </location>
</feature>
<feature type="region of interest" description="Disordered" evidence="1">
    <location>
        <begin position="408"/>
        <end position="461"/>
    </location>
</feature>
<gene>
    <name evidence="2" type="ORF">EYC80_006755</name>
</gene>
<dbReference type="AlphaFoldDB" id="A0A5N6JZ28"/>
<comment type="caution">
    <text evidence="2">The sequence shown here is derived from an EMBL/GenBank/DDBJ whole genome shotgun (WGS) entry which is preliminary data.</text>
</comment>
<evidence type="ECO:0000256" key="1">
    <source>
        <dbReference type="SAM" id="MobiDB-lite"/>
    </source>
</evidence>
<dbReference type="EMBL" id="VIGI01000010">
    <property type="protein sequence ID" value="KAB8294794.1"/>
    <property type="molecule type" value="Genomic_DNA"/>
</dbReference>
<proteinExistence type="predicted"/>
<feature type="compositionally biased region" description="Polar residues" evidence="1">
    <location>
        <begin position="345"/>
        <end position="356"/>
    </location>
</feature>
<evidence type="ECO:0000313" key="3">
    <source>
        <dbReference type="Proteomes" id="UP000326757"/>
    </source>
</evidence>
<dbReference type="Proteomes" id="UP000326757">
    <property type="component" value="Unassembled WGS sequence"/>
</dbReference>
<protein>
    <submittedName>
        <fullName evidence="2">Uncharacterized protein</fullName>
    </submittedName>
</protein>
<name>A0A5N6JZ28_MONLA</name>
<feature type="region of interest" description="Disordered" evidence="1">
    <location>
        <begin position="95"/>
        <end position="176"/>
    </location>
</feature>